<dbReference type="NCBIfam" id="TIGR01249">
    <property type="entry name" value="pro_imino_pep_1"/>
    <property type="match status" value="1"/>
</dbReference>
<dbReference type="PIRSF" id="PIRSF006431">
    <property type="entry name" value="Pept_S33"/>
    <property type="match status" value="1"/>
</dbReference>
<keyword evidence="5 8" id="KW-0963">Cytoplasm</keyword>
<evidence type="ECO:0000256" key="1">
    <source>
        <dbReference type="ARBA" id="ARBA00001585"/>
    </source>
</evidence>
<comment type="catalytic activity">
    <reaction evidence="1 8 9">
        <text>Release of N-terminal proline from a peptide.</text>
        <dbReference type="EC" id="3.4.11.5"/>
    </reaction>
</comment>
<evidence type="ECO:0000256" key="3">
    <source>
        <dbReference type="ARBA" id="ARBA00010088"/>
    </source>
</evidence>
<dbReference type="PANTHER" id="PTHR43722:SF1">
    <property type="entry name" value="PROLINE IMINOPEPTIDASE"/>
    <property type="match status" value="1"/>
</dbReference>
<comment type="similarity">
    <text evidence="3 8 9">Belongs to the peptidase S33 family.</text>
</comment>
<dbReference type="Pfam" id="PF00561">
    <property type="entry name" value="Abhydrolase_1"/>
    <property type="match status" value="1"/>
</dbReference>
<keyword evidence="7 8" id="KW-0378">Hydrolase</keyword>
<dbReference type="RefSeq" id="WP_344946339.1">
    <property type="nucleotide sequence ID" value="NZ_BAABDC010000003.1"/>
</dbReference>
<organism evidence="11 12">
    <name type="scientific">Terrabacter ginsenosidimutans</name>
    <dbReference type="NCBI Taxonomy" id="490575"/>
    <lineage>
        <taxon>Bacteria</taxon>
        <taxon>Bacillati</taxon>
        <taxon>Actinomycetota</taxon>
        <taxon>Actinomycetes</taxon>
        <taxon>Micrococcales</taxon>
        <taxon>Intrasporangiaceae</taxon>
        <taxon>Terrabacter</taxon>
    </lineage>
</organism>
<keyword evidence="6 8" id="KW-0645">Protease</keyword>
<comment type="subcellular location">
    <subcellularLocation>
        <location evidence="2 8">Cytoplasm</location>
    </subcellularLocation>
</comment>
<dbReference type="EC" id="3.4.11.5" evidence="8 9"/>
<gene>
    <name evidence="11" type="primary">pip</name>
    <name evidence="11" type="ORF">GCM10022399_23740</name>
</gene>
<evidence type="ECO:0000313" key="11">
    <source>
        <dbReference type="EMBL" id="GAA3706274.1"/>
    </source>
</evidence>
<dbReference type="InterPro" id="IPR002410">
    <property type="entry name" value="Peptidase_S33"/>
</dbReference>
<evidence type="ECO:0000256" key="4">
    <source>
        <dbReference type="ARBA" id="ARBA00022438"/>
    </source>
</evidence>
<dbReference type="Gene3D" id="3.40.50.1820">
    <property type="entry name" value="alpha/beta hydrolase"/>
    <property type="match status" value="1"/>
</dbReference>
<dbReference type="EMBL" id="BAABDC010000003">
    <property type="protein sequence ID" value="GAA3706274.1"/>
    <property type="molecule type" value="Genomic_DNA"/>
</dbReference>
<dbReference type="InterPro" id="IPR005944">
    <property type="entry name" value="Pro_iminopeptidase"/>
</dbReference>
<accession>A0ABP7DIX4</accession>
<evidence type="ECO:0000256" key="2">
    <source>
        <dbReference type="ARBA" id="ARBA00004496"/>
    </source>
</evidence>
<keyword evidence="4 8" id="KW-0031">Aminopeptidase</keyword>
<evidence type="ECO:0000256" key="5">
    <source>
        <dbReference type="ARBA" id="ARBA00022490"/>
    </source>
</evidence>
<reference evidence="12" key="1">
    <citation type="journal article" date="2019" name="Int. J. Syst. Evol. Microbiol.">
        <title>The Global Catalogue of Microorganisms (GCM) 10K type strain sequencing project: providing services to taxonomists for standard genome sequencing and annotation.</title>
        <authorList>
            <consortium name="The Broad Institute Genomics Platform"/>
            <consortium name="The Broad Institute Genome Sequencing Center for Infectious Disease"/>
            <person name="Wu L."/>
            <person name="Ma J."/>
        </authorList>
    </citation>
    <scope>NUCLEOTIDE SEQUENCE [LARGE SCALE GENOMIC DNA]</scope>
    <source>
        <strain evidence="12">JCM 17125</strain>
    </source>
</reference>
<protein>
    <recommendedName>
        <fullName evidence="8 9">Proline iminopeptidase</fullName>
        <shortName evidence="8">PIP</shortName>
        <ecNumber evidence="8 9">3.4.11.5</ecNumber>
    </recommendedName>
    <alternativeName>
        <fullName evidence="8">Prolyl aminopeptidase</fullName>
    </alternativeName>
</protein>
<keyword evidence="12" id="KW-1185">Reference proteome</keyword>
<proteinExistence type="inferred from homology"/>
<dbReference type="InterPro" id="IPR000073">
    <property type="entry name" value="AB_hydrolase_1"/>
</dbReference>
<dbReference type="SUPFAM" id="SSF53474">
    <property type="entry name" value="alpha/beta-Hydrolases"/>
    <property type="match status" value="1"/>
</dbReference>
<dbReference type="InterPro" id="IPR029058">
    <property type="entry name" value="AB_hydrolase_fold"/>
</dbReference>
<dbReference type="PRINTS" id="PR00111">
    <property type="entry name" value="ABHYDROLASE"/>
</dbReference>
<name>A0ABP7DIX4_9MICO</name>
<evidence type="ECO:0000256" key="6">
    <source>
        <dbReference type="ARBA" id="ARBA00022670"/>
    </source>
</evidence>
<evidence type="ECO:0000313" key="12">
    <source>
        <dbReference type="Proteomes" id="UP001501468"/>
    </source>
</evidence>
<evidence type="ECO:0000259" key="10">
    <source>
        <dbReference type="Pfam" id="PF00561"/>
    </source>
</evidence>
<evidence type="ECO:0000256" key="9">
    <source>
        <dbReference type="RuleBase" id="RU003421"/>
    </source>
</evidence>
<sequence length="320" mass="35099">MHPAHEPFETGTLVTGDGHEVHWEMSGRRDGTPLLVVHGGPGSGASPWWTTFCDPERYRVVLVDQRGAGRSRPHAGDTREALQHNTTADLIADFERLRAQLGIDAWVLFGGSWGSTLSLAYAVQHPEQVRALVLWAVGTTRRHEVEWLTRTMGEVYPAEFDELLASLPSDADPANVPLAVNRLLLDDDPLVADAAARAWCAWEDRLATLSGPVRPSPRYADARFRLGFARLVTHYFGHHAFLPDDAITGHLDRIVDIPAVLVRGRLDIASPLRVAHELARSLPLAELHVVEDDLHGPGSEGERILLEALDRFAGSAAPGH</sequence>
<dbReference type="PRINTS" id="PR00793">
    <property type="entry name" value="PROAMNOPTASE"/>
</dbReference>
<dbReference type="PANTHER" id="PTHR43722">
    <property type="entry name" value="PROLINE IMINOPEPTIDASE"/>
    <property type="match status" value="1"/>
</dbReference>
<evidence type="ECO:0000256" key="8">
    <source>
        <dbReference type="PIRNR" id="PIRNR006431"/>
    </source>
</evidence>
<evidence type="ECO:0000256" key="7">
    <source>
        <dbReference type="ARBA" id="ARBA00022801"/>
    </source>
</evidence>
<dbReference type="Proteomes" id="UP001501468">
    <property type="component" value="Unassembled WGS sequence"/>
</dbReference>
<feature type="domain" description="AB hydrolase-1" evidence="10">
    <location>
        <begin position="33"/>
        <end position="296"/>
    </location>
</feature>
<dbReference type="GO" id="GO:0004177">
    <property type="term" value="F:aminopeptidase activity"/>
    <property type="evidence" value="ECO:0007669"/>
    <property type="project" value="UniProtKB-KW"/>
</dbReference>
<comment type="caution">
    <text evidence="11">The sequence shown here is derived from an EMBL/GenBank/DDBJ whole genome shotgun (WGS) entry which is preliminary data.</text>
</comment>